<evidence type="ECO:0000313" key="3">
    <source>
        <dbReference type="Proteomes" id="UP001172082"/>
    </source>
</evidence>
<feature type="transmembrane region" description="Helical" evidence="1">
    <location>
        <begin position="100"/>
        <end position="118"/>
    </location>
</feature>
<feature type="transmembrane region" description="Helical" evidence="1">
    <location>
        <begin position="154"/>
        <end position="182"/>
    </location>
</feature>
<sequence length="312" mass="34778">MSNLKENILLFLKGVGMGGADIVPGVSGGTVAFITGIYEKLLYSINAVNLQALQLIKAKRFRDFWSHINGNFLLVLFIGIFTSFLSLAKLIEFLLENHPIQLWSFFFGLIIISSALVAREIKKWRIGTVAMMLLGGIIAYFITVLTPAETPDDLWFIFICGAIAVCAMILPGISGSFIVLLLGKYQYMVNALSSLNIVVLLTFIAGCVTGLLSFSKVISWLLKKYHDLAIALLSGFMIGSLNKVWPWKKTIETFTDRHGVEKPLIQENIWATQYQVEGNDAFIFQAILFFALGIGIVVLIEKIAHWRRSPHK</sequence>
<organism evidence="2 3">
    <name type="scientific">Splendidivirga corallicola</name>
    <dbReference type="NCBI Taxonomy" id="3051826"/>
    <lineage>
        <taxon>Bacteria</taxon>
        <taxon>Pseudomonadati</taxon>
        <taxon>Bacteroidota</taxon>
        <taxon>Cytophagia</taxon>
        <taxon>Cytophagales</taxon>
        <taxon>Splendidivirgaceae</taxon>
        <taxon>Splendidivirga</taxon>
    </lineage>
</organism>
<dbReference type="Pfam" id="PF04018">
    <property type="entry name" value="VCA0040-like"/>
    <property type="match status" value="1"/>
</dbReference>
<feature type="transmembrane region" description="Helical" evidence="1">
    <location>
        <begin position="130"/>
        <end position="148"/>
    </location>
</feature>
<keyword evidence="1" id="KW-0812">Transmembrane</keyword>
<evidence type="ECO:0000313" key="2">
    <source>
        <dbReference type="EMBL" id="MDN5203870.1"/>
    </source>
</evidence>
<dbReference type="RefSeq" id="WP_346753894.1">
    <property type="nucleotide sequence ID" value="NZ_JAUJEA010000009.1"/>
</dbReference>
<reference evidence="2" key="1">
    <citation type="submission" date="2023-06" db="EMBL/GenBank/DDBJ databases">
        <title>Genomic of Parafulvivirga corallium.</title>
        <authorList>
            <person name="Wang G."/>
        </authorList>
    </citation>
    <scope>NUCLEOTIDE SEQUENCE</scope>
    <source>
        <strain evidence="2">BMA10</strain>
    </source>
</reference>
<proteinExistence type="predicted"/>
<accession>A0ABT8KSZ2</accession>
<dbReference type="PANTHER" id="PTHR37308:SF1">
    <property type="entry name" value="POLYPRENYL-PHOSPHATE TRANSPORTER"/>
    <property type="match status" value="1"/>
</dbReference>
<protein>
    <submittedName>
        <fullName evidence="2">DUF368 domain-containing protein</fullName>
    </submittedName>
</protein>
<feature type="transmembrane region" description="Helical" evidence="1">
    <location>
        <begin position="68"/>
        <end position="88"/>
    </location>
</feature>
<dbReference type="EMBL" id="JAUJEA010000009">
    <property type="protein sequence ID" value="MDN5203870.1"/>
    <property type="molecule type" value="Genomic_DNA"/>
</dbReference>
<gene>
    <name evidence="2" type="ORF">QQ008_20935</name>
</gene>
<keyword evidence="1" id="KW-0472">Membrane</keyword>
<feature type="transmembrane region" description="Helical" evidence="1">
    <location>
        <begin position="194"/>
        <end position="214"/>
    </location>
</feature>
<evidence type="ECO:0000256" key="1">
    <source>
        <dbReference type="SAM" id="Phobius"/>
    </source>
</evidence>
<keyword evidence="1" id="KW-1133">Transmembrane helix</keyword>
<comment type="caution">
    <text evidence="2">The sequence shown here is derived from an EMBL/GenBank/DDBJ whole genome shotgun (WGS) entry which is preliminary data.</text>
</comment>
<dbReference type="PANTHER" id="PTHR37308">
    <property type="entry name" value="INTEGRAL MEMBRANE PROTEIN"/>
    <property type="match status" value="1"/>
</dbReference>
<feature type="transmembrane region" description="Helical" evidence="1">
    <location>
        <begin position="282"/>
        <end position="300"/>
    </location>
</feature>
<name>A0ABT8KSZ2_9BACT</name>
<dbReference type="Proteomes" id="UP001172082">
    <property type="component" value="Unassembled WGS sequence"/>
</dbReference>
<keyword evidence="3" id="KW-1185">Reference proteome</keyword>
<dbReference type="InterPro" id="IPR007163">
    <property type="entry name" value="VCA0040-like"/>
</dbReference>